<comment type="caution">
    <text evidence="2">The sequence shown here is derived from an EMBL/GenBank/DDBJ whole genome shotgun (WGS) entry which is preliminary data.</text>
</comment>
<evidence type="ECO:0000313" key="3">
    <source>
        <dbReference type="Proteomes" id="UP000784294"/>
    </source>
</evidence>
<protein>
    <submittedName>
        <fullName evidence="2">Uncharacterized protein</fullName>
    </submittedName>
</protein>
<dbReference type="AlphaFoldDB" id="A0A3S5A115"/>
<name>A0A3S5A115_9PLAT</name>
<reference evidence="2" key="1">
    <citation type="submission" date="2018-11" db="EMBL/GenBank/DDBJ databases">
        <authorList>
            <consortium name="Pathogen Informatics"/>
        </authorList>
    </citation>
    <scope>NUCLEOTIDE SEQUENCE</scope>
</reference>
<dbReference type="Proteomes" id="UP000784294">
    <property type="component" value="Unassembled WGS sequence"/>
</dbReference>
<dbReference type="EMBL" id="CAAALY010069665">
    <property type="protein sequence ID" value="VEL24787.1"/>
    <property type="molecule type" value="Genomic_DNA"/>
</dbReference>
<feature type="compositionally biased region" description="Polar residues" evidence="1">
    <location>
        <begin position="275"/>
        <end position="284"/>
    </location>
</feature>
<keyword evidence="3" id="KW-1185">Reference proteome</keyword>
<evidence type="ECO:0000313" key="2">
    <source>
        <dbReference type="EMBL" id="VEL24787.1"/>
    </source>
</evidence>
<proteinExistence type="predicted"/>
<accession>A0A3S5A115</accession>
<organism evidence="2 3">
    <name type="scientific">Protopolystoma xenopodis</name>
    <dbReference type="NCBI Taxonomy" id="117903"/>
    <lineage>
        <taxon>Eukaryota</taxon>
        <taxon>Metazoa</taxon>
        <taxon>Spiralia</taxon>
        <taxon>Lophotrochozoa</taxon>
        <taxon>Platyhelminthes</taxon>
        <taxon>Monogenea</taxon>
        <taxon>Polyopisthocotylea</taxon>
        <taxon>Polystomatidea</taxon>
        <taxon>Polystomatidae</taxon>
        <taxon>Protopolystoma</taxon>
    </lineage>
</organism>
<gene>
    <name evidence="2" type="ORF">PXEA_LOCUS18227</name>
</gene>
<feature type="compositionally biased region" description="Basic and acidic residues" evidence="1">
    <location>
        <begin position="252"/>
        <end position="272"/>
    </location>
</feature>
<feature type="compositionally biased region" description="Polar residues" evidence="1">
    <location>
        <begin position="293"/>
        <end position="303"/>
    </location>
</feature>
<evidence type="ECO:0000256" key="1">
    <source>
        <dbReference type="SAM" id="MobiDB-lite"/>
    </source>
</evidence>
<sequence>MRAQARYSGPVWSAAIGCEQASDGAALMCVRSAGASPSTPRMPLRLHAARVRVPTRELCALCAVRRARAHLCACARRQDSTGRLDEADVDRCAIPPRHPLHSPFVLTRCSFAGAICRGDFTCRPADTQASRQTQPRQQSAHAALVDSSRVNANAHVAVAVRPGGWASSDCIAAIPAGRTRAPVEANRQQFGRSQRTDRQPTLCQLADALFSLAQNRDCGVDMQIPRRSPPVKAVSTDNPVLTHTHTHTRKSSQTDRHVRTHREQGKRAKKEMSPSWRSRLSCTARSLPRPRDNSTGLRPTGQSVGRAGPSPRLIRILLRRATSPVRRRPIRAEVIVGGRFTGRLRPANRCSRLNSPVPVKMKFEVSSAFISIEETSVREWYRLGKQVFPHTNSRLALRLSHWTILATSDVSSRAYWKEKLVHFWAE</sequence>
<feature type="region of interest" description="Disordered" evidence="1">
    <location>
        <begin position="221"/>
        <end position="309"/>
    </location>
</feature>
<dbReference type="PROSITE" id="PS51257">
    <property type="entry name" value="PROKAR_LIPOPROTEIN"/>
    <property type="match status" value="1"/>
</dbReference>